<evidence type="ECO:0000259" key="4">
    <source>
        <dbReference type="SMART" id="SM00906"/>
    </source>
</evidence>
<dbReference type="CDD" id="cd12148">
    <property type="entry name" value="fungal_TF_MHR"/>
    <property type="match status" value="1"/>
</dbReference>
<sequence length="335" mass="36942">MPEVRPVDVTPAVSAYLSTTASLVDLFDSSALLDDLIIWANLEQKPDNVTTIIHFLVLAIGLQADDDVLSQQYFEYARDLAYTDLSDSLGAETVQAFILVTIYMLCSCQINGAFLFFGIAARAAYSIGLHRTEVNARFGQEIHRQRDRLWKSLRVLDLFLSSSMGRPPATSDVDCTVPYRAVDADGKEVLDLLNASVQILLILECIILEIYSQRKISMQLTEGISHKLRDWSGRWLSQLKDVIAQPATRNEAQVTGACQVLSSYYYAVMLVSRPFLMYELCQRLADGPAASSRPALASGRSKLADACIDAASLMVDPVLELIERGVLKGTAPLLV</sequence>
<reference evidence="5 6" key="1">
    <citation type="journal article" date="2018" name="PLoS Pathog.">
        <title>Evolution of structural diversity of trichothecenes, a family of toxins produced by plant pathogenic and entomopathogenic fungi.</title>
        <authorList>
            <person name="Proctor R.H."/>
            <person name="McCormick S.P."/>
            <person name="Kim H.S."/>
            <person name="Cardoza R.E."/>
            <person name="Stanley A.M."/>
            <person name="Lindo L."/>
            <person name="Kelly A."/>
            <person name="Brown D.W."/>
            <person name="Lee T."/>
            <person name="Vaughan M.M."/>
            <person name="Alexander N.J."/>
            <person name="Busman M."/>
            <person name="Gutierrez S."/>
        </authorList>
    </citation>
    <scope>NUCLEOTIDE SEQUENCE [LARGE SCALE GENOMIC DNA]</scope>
    <source>
        <strain evidence="5 6">IBT 40837</strain>
    </source>
</reference>
<dbReference type="AlphaFoldDB" id="A0A395NGB6"/>
<dbReference type="OrthoDB" id="2351791at2759"/>
<dbReference type="STRING" id="490622.A0A395NGB6"/>
<keyword evidence="1" id="KW-0805">Transcription regulation</keyword>
<name>A0A395NGB6_TRIAR</name>
<dbReference type="Proteomes" id="UP000266272">
    <property type="component" value="Unassembled WGS sequence"/>
</dbReference>
<feature type="domain" description="Xylanolytic transcriptional activator regulatory" evidence="4">
    <location>
        <begin position="113"/>
        <end position="186"/>
    </location>
</feature>
<evidence type="ECO:0000256" key="2">
    <source>
        <dbReference type="ARBA" id="ARBA00023163"/>
    </source>
</evidence>
<protein>
    <submittedName>
        <fullName evidence="5">Fungal specific transcription factor domain-containing</fullName>
    </submittedName>
</protein>
<keyword evidence="2" id="KW-0804">Transcription</keyword>
<dbReference type="Pfam" id="PF04082">
    <property type="entry name" value="Fungal_trans"/>
    <property type="match status" value="1"/>
</dbReference>
<dbReference type="SMART" id="SM00906">
    <property type="entry name" value="Fungal_trans"/>
    <property type="match status" value="1"/>
</dbReference>
<dbReference type="GO" id="GO:0006351">
    <property type="term" value="P:DNA-templated transcription"/>
    <property type="evidence" value="ECO:0007669"/>
    <property type="project" value="InterPro"/>
</dbReference>
<dbReference type="PANTHER" id="PTHR47424:SF9">
    <property type="entry name" value="TAH-2"/>
    <property type="match status" value="1"/>
</dbReference>
<gene>
    <name evidence="5" type="ORF">TARUN_7187</name>
</gene>
<dbReference type="PANTHER" id="PTHR47424">
    <property type="entry name" value="REGULATORY PROTEIN GAL4"/>
    <property type="match status" value="1"/>
</dbReference>
<dbReference type="InterPro" id="IPR007219">
    <property type="entry name" value="XnlR_reg_dom"/>
</dbReference>
<accession>A0A395NGB6</accession>
<organism evidence="5 6">
    <name type="scientific">Trichoderma arundinaceum</name>
    <dbReference type="NCBI Taxonomy" id="490622"/>
    <lineage>
        <taxon>Eukaryota</taxon>
        <taxon>Fungi</taxon>
        <taxon>Dikarya</taxon>
        <taxon>Ascomycota</taxon>
        <taxon>Pezizomycotina</taxon>
        <taxon>Sordariomycetes</taxon>
        <taxon>Hypocreomycetidae</taxon>
        <taxon>Hypocreales</taxon>
        <taxon>Hypocreaceae</taxon>
        <taxon>Trichoderma</taxon>
    </lineage>
</organism>
<proteinExistence type="predicted"/>
<dbReference type="GO" id="GO:0005634">
    <property type="term" value="C:nucleus"/>
    <property type="evidence" value="ECO:0007669"/>
    <property type="project" value="TreeGrafter"/>
</dbReference>
<dbReference type="InterPro" id="IPR051127">
    <property type="entry name" value="Fungal_SecMet_Regulators"/>
</dbReference>
<dbReference type="EMBL" id="PXOA01000479">
    <property type="protein sequence ID" value="RFU75050.1"/>
    <property type="molecule type" value="Genomic_DNA"/>
</dbReference>
<evidence type="ECO:0000256" key="3">
    <source>
        <dbReference type="ARBA" id="ARBA00023242"/>
    </source>
</evidence>
<dbReference type="GO" id="GO:0008270">
    <property type="term" value="F:zinc ion binding"/>
    <property type="evidence" value="ECO:0007669"/>
    <property type="project" value="InterPro"/>
</dbReference>
<dbReference type="GO" id="GO:0000435">
    <property type="term" value="P:positive regulation of transcription from RNA polymerase II promoter by galactose"/>
    <property type="evidence" value="ECO:0007669"/>
    <property type="project" value="TreeGrafter"/>
</dbReference>
<evidence type="ECO:0000256" key="1">
    <source>
        <dbReference type="ARBA" id="ARBA00023015"/>
    </source>
</evidence>
<dbReference type="GO" id="GO:0000981">
    <property type="term" value="F:DNA-binding transcription factor activity, RNA polymerase II-specific"/>
    <property type="evidence" value="ECO:0007669"/>
    <property type="project" value="TreeGrafter"/>
</dbReference>
<comment type="caution">
    <text evidence="5">The sequence shown here is derived from an EMBL/GenBank/DDBJ whole genome shotgun (WGS) entry which is preliminary data.</text>
</comment>
<evidence type="ECO:0000313" key="6">
    <source>
        <dbReference type="Proteomes" id="UP000266272"/>
    </source>
</evidence>
<keyword evidence="3" id="KW-0539">Nucleus</keyword>
<keyword evidence="6" id="KW-1185">Reference proteome</keyword>
<dbReference type="GO" id="GO:0000978">
    <property type="term" value="F:RNA polymerase II cis-regulatory region sequence-specific DNA binding"/>
    <property type="evidence" value="ECO:0007669"/>
    <property type="project" value="TreeGrafter"/>
</dbReference>
<evidence type="ECO:0000313" key="5">
    <source>
        <dbReference type="EMBL" id="RFU75050.1"/>
    </source>
</evidence>